<accession>A0A8S5PSV7</accession>
<sequence length="151" mass="18730">MIKRICAYPRCNHIINDDQRYCEYHAIKYQNRVKQYHKNYNNKNSNNKIRKYYWTDSWKDKRHYILVFYYYIDIYKLIYDHEIVIADMVHHIVPTNDDFSLRAVDDNLIPLNDATHKLVHKEYLKGRKEMLDMQKKLIKCKEIFFKQFKID</sequence>
<dbReference type="GO" id="GO:0004519">
    <property type="term" value="F:endonuclease activity"/>
    <property type="evidence" value="ECO:0007669"/>
    <property type="project" value="UniProtKB-KW"/>
</dbReference>
<keyword evidence="1" id="KW-0255">Endonuclease</keyword>
<protein>
    <submittedName>
        <fullName evidence="1">HNH endonuclease bacteriophage, HNH Endonuclease, DNA.52A</fullName>
    </submittedName>
</protein>
<evidence type="ECO:0000313" key="1">
    <source>
        <dbReference type="EMBL" id="DAE10134.1"/>
    </source>
</evidence>
<dbReference type="EMBL" id="BK015503">
    <property type="protein sequence ID" value="DAE10134.1"/>
    <property type="molecule type" value="Genomic_DNA"/>
</dbReference>
<proteinExistence type="predicted"/>
<keyword evidence="1" id="KW-0540">Nuclease</keyword>
<reference evidence="1" key="1">
    <citation type="journal article" date="2021" name="Proc. Natl. Acad. Sci. U.S.A.">
        <title>A Catalog of Tens of Thousands of Viruses from Human Metagenomes Reveals Hidden Associations with Chronic Diseases.</title>
        <authorList>
            <person name="Tisza M.J."/>
            <person name="Buck C.B."/>
        </authorList>
    </citation>
    <scope>NUCLEOTIDE SEQUENCE</scope>
    <source>
        <strain evidence="1">CtGuJ10</strain>
    </source>
</reference>
<name>A0A8S5PSV7_9CAUD</name>
<keyword evidence="1" id="KW-0378">Hydrolase</keyword>
<organism evidence="1">
    <name type="scientific">Siphoviridae sp. ctGuJ10</name>
    <dbReference type="NCBI Taxonomy" id="2825418"/>
    <lineage>
        <taxon>Viruses</taxon>
        <taxon>Duplodnaviria</taxon>
        <taxon>Heunggongvirae</taxon>
        <taxon>Uroviricota</taxon>
        <taxon>Caudoviricetes</taxon>
    </lineage>
</organism>